<keyword evidence="6" id="KW-0539">Nucleus</keyword>
<evidence type="ECO:0000313" key="9">
    <source>
        <dbReference type="EMBL" id="KEF52882.1"/>
    </source>
</evidence>
<proteinExistence type="predicted"/>
<dbReference type="InterPro" id="IPR050335">
    <property type="entry name" value="ERT1_acuK_gluconeogen_tf"/>
</dbReference>
<feature type="non-terminal residue" evidence="9">
    <location>
        <position position="188"/>
    </location>
</feature>
<dbReference type="EMBL" id="AMGV01000015">
    <property type="protein sequence ID" value="KEF52882.1"/>
    <property type="molecule type" value="Genomic_DNA"/>
</dbReference>
<evidence type="ECO:0000259" key="8">
    <source>
        <dbReference type="PROSITE" id="PS50048"/>
    </source>
</evidence>
<dbReference type="PANTHER" id="PTHR47659:SF4">
    <property type="entry name" value="ZN(II)2CYS6 TRANSCRIPTION FACTOR (EUROFUNG)"/>
    <property type="match status" value="1"/>
</dbReference>
<comment type="caution">
    <text evidence="9">The sequence shown here is derived from an EMBL/GenBank/DDBJ whole genome shotgun (WGS) entry which is preliminary data.</text>
</comment>
<evidence type="ECO:0000256" key="6">
    <source>
        <dbReference type="ARBA" id="ARBA00023242"/>
    </source>
</evidence>
<dbReference type="GO" id="GO:0008270">
    <property type="term" value="F:zinc ion binding"/>
    <property type="evidence" value="ECO:0007669"/>
    <property type="project" value="InterPro"/>
</dbReference>
<keyword evidence="4" id="KW-0238">DNA-binding</keyword>
<keyword evidence="3" id="KW-0805">Transcription regulation</keyword>
<evidence type="ECO:0000256" key="5">
    <source>
        <dbReference type="ARBA" id="ARBA00023163"/>
    </source>
</evidence>
<dbReference type="GO" id="GO:0000981">
    <property type="term" value="F:DNA-binding transcription factor activity, RNA polymerase II-specific"/>
    <property type="evidence" value="ECO:0007669"/>
    <property type="project" value="InterPro"/>
</dbReference>
<evidence type="ECO:0000256" key="4">
    <source>
        <dbReference type="ARBA" id="ARBA00023125"/>
    </source>
</evidence>
<dbReference type="STRING" id="1182545.A0A072NZN6"/>
<dbReference type="PROSITE" id="PS50048">
    <property type="entry name" value="ZN2_CY6_FUNGAL_2"/>
    <property type="match status" value="1"/>
</dbReference>
<evidence type="ECO:0000256" key="3">
    <source>
        <dbReference type="ARBA" id="ARBA00023015"/>
    </source>
</evidence>
<dbReference type="PANTHER" id="PTHR47659">
    <property type="entry name" value="ZN(II)2CYS6 TRANSCRIPTION FACTOR (EUROFUNG)-RELATED"/>
    <property type="match status" value="1"/>
</dbReference>
<organism evidence="9 10">
    <name type="scientific">Exophiala aquamarina CBS 119918</name>
    <dbReference type="NCBI Taxonomy" id="1182545"/>
    <lineage>
        <taxon>Eukaryota</taxon>
        <taxon>Fungi</taxon>
        <taxon>Dikarya</taxon>
        <taxon>Ascomycota</taxon>
        <taxon>Pezizomycotina</taxon>
        <taxon>Eurotiomycetes</taxon>
        <taxon>Chaetothyriomycetidae</taxon>
        <taxon>Chaetothyriales</taxon>
        <taxon>Herpotrichiellaceae</taxon>
        <taxon>Exophiala</taxon>
    </lineage>
</organism>
<dbReference type="AlphaFoldDB" id="A0A072NZN6"/>
<feature type="region of interest" description="Disordered" evidence="7">
    <location>
        <begin position="39"/>
        <end position="158"/>
    </location>
</feature>
<protein>
    <recommendedName>
        <fullName evidence="8">Zn(2)-C6 fungal-type domain-containing protein</fullName>
    </recommendedName>
</protein>
<dbReference type="Gene3D" id="4.10.240.10">
    <property type="entry name" value="Zn(2)-C6 fungal-type DNA-binding domain"/>
    <property type="match status" value="1"/>
</dbReference>
<feature type="compositionally biased region" description="Low complexity" evidence="7">
    <location>
        <begin position="75"/>
        <end position="93"/>
    </location>
</feature>
<feature type="compositionally biased region" description="Pro residues" evidence="7">
    <location>
        <begin position="44"/>
        <end position="63"/>
    </location>
</feature>
<feature type="domain" description="Zn(2)-C6 fungal-type" evidence="8">
    <location>
        <begin position="162"/>
        <end position="188"/>
    </location>
</feature>
<evidence type="ECO:0000256" key="1">
    <source>
        <dbReference type="ARBA" id="ARBA00022723"/>
    </source>
</evidence>
<dbReference type="Proteomes" id="UP000027920">
    <property type="component" value="Unassembled WGS sequence"/>
</dbReference>
<sequence>MQCSPLPHFPPFCPSFKRHRSSIDNSRFATNLTLPKPIAAPLWAPLPSPPMSGSPPPEPPTDPPQIAGRRRKRSLTPPATTAPALTSPALTSSEQTASVLGTRARGGEILTQLVPQPGPYASTSYRPSSSTSTVAVTDPEFLSQSPISPRATRKPKPHVTSACVNCKRKHLRCDESRPCRRCVQSGKE</sequence>
<dbReference type="InterPro" id="IPR001138">
    <property type="entry name" value="Zn2Cys6_DnaBD"/>
</dbReference>
<dbReference type="HOGENOM" id="CLU_1444230_0_0_1"/>
<gene>
    <name evidence="9" type="ORF">A1O9_10787</name>
</gene>
<dbReference type="GO" id="GO:0003677">
    <property type="term" value="F:DNA binding"/>
    <property type="evidence" value="ECO:0007669"/>
    <property type="project" value="UniProtKB-KW"/>
</dbReference>
<keyword evidence="5" id="KW-0804">Transcription</keyword>
<dbReference type="CDD" id="cd00067">
    <property type="entry name" value="GAL4"/>
    <property type="match status" value="1"/>
</dbReference>
<name>A0A072NZN6_9EURO</name>
<dbReference type="VEuPathDB" id="FungiDB:A1O9_10787"/>
<feature type="compositionally biased region" description="Low complexity" evidence="7">
    <location>
        <begin position="122"/>
        <end position="133"/>
    </location>
</feature>
<evidence type="ECO:0000256" key="2">
    <source>
        <dbReference type="ARBA" id="ARBA00022833"/>
    </source>
</evidence>
<keyword evidence="2" id="KW-0862">Zinc</keyword>
<evidence type="ECO:0000313" key="10">
    <source>
        <dbReference type="Proteomes" id="UP000027920"/>
    </source>
</evidence>
<keyword evidence="10" id="KW-1185">Reference proteome</keyword>
<dbReference type="SUPFAM" id="SSF57701">
    <property type="entry name" value="Zn2/Cys6 DNA-binding domain"/>
    <property type="match status" value="1"/>
</dbReference>
<dbReference type="InterPro" id="IPR036864">
    <property type="entry name" value="Zn2-C6_fun-type_DNA-bd_sf"/>
</dbReference>
<reference evidence="9 10" key="1">
    <citation type="submission" date="2013-03" db="EMBL/GenBank/DDBJ databases">
        <title>The Genome Sequence of Exophiala aquamarina CBS 119918.</title>
        <authorList>
            <consortium name="The Broad Institute Genomics Platform"/>
            <person name="Cuomo C."/>
            <person name="de Hoog S."/>
            <person name="Gorbushina A."/>
            <person name="Walker B."/>
            <person name="Young S.K."/>
            <person name="Zeng Q."/>
            <person name="Gargeya S."/>
            <person name="Fitzgerald M."/>
            <person name="Haas B."/>
            <person name="Abouelleil A."/>
            <person name="Allen A.W."/>
            <person name="Alvarado L."/>
            <person name="Arachchi H.M."/>
            <person name="Berlin A.M."/>
            <person name="Chapman S.B."/>
            <person name="Gainer-Dewar J."/>
            <person name="Goldberg J."/>
            <person name="Griggs A."/>
            <person name="Gujja S."/>
            <person name="Hansen M."/>
            <person name="Howarth C."/>
            <person name="Imamovic A."/>
            <person name="Ireland A."/>
            <person name="Larimer J."/>
            <person name="McCowan C."/>
            <person name="Murphy C."/>
            <person name="Pearson M."/>
            <person name="Poon T.W."/>
            <person name="Priest M."/>
            <person name="Roberts A."/>
            <person name="Saif S."/>
            <person name="Shea T."/>
            <person name="Sisk P."/>
            <person name="Sykes S."/>
            <person name="Wortman J."/>
            <person name="Nusbaum C."/>
            <person name="Birren B."/>
        </authorList>
    </citation>
    <scope>NUCLEOTIDE SEQUENCE [LARGE SCALE GENOMIC DNA]</scope>
    <source>
        <strain evidence="9 10">CBS 119918</strain>
    </source>
</reference>
<dbReference type="RefSeq" id="XP_013255472.1">
    <property type="nucleotide sequence ID" value="XM_013400018.1"/>
</dbReference>
<evidence type="ECO:0000256" key="7">
    <source>
        <dbReference type="SAM" id="MobiDB-lite"/>
    </source>
</evidence>
<accession>A0A072NZN6</accession>
<keyword evidence="1" id="KW-0479">Metal-binding</keyword>
<dbReference type="GeneID" id="25285691"/>
<dbReference type="OrthoDB" id="5575144at2759"/>
<dbReference type="Pfam" id="PF00172">
    <property type="entry name" value="Zn_clus"/>
    <property type="match status" value="1"/>
</dbReference>